<protein>
    <recommendedName>
        <fullName evidence="2">N-acetyltransferase domain-containing protein</fullName>
    </recommendedName>
</protein>
<evidence type="ECO:0000256" key="1">
    <source>
        <dbReference type="SAM" id="MobiDB-lite"/>
    </source>
</evidence>
<accession>A0AA97PPJ5</accession>
<gene>
    <name evidence="3" type="ORF">OOU_Y34scaffold00224g13</name>
</gene>
<reference evidence="3" key="1">
    <citation type="journal article" date="2012" name="PLoS Genet.">
        <title>Comparative analysis of the genomes of two field isolates of the rice blast fungus Magnaporthe oryzae.</title>
        <authorList>
            <person name="Xue M."/>
            <person name="Yang J."/>
            <person name="Li Z."/>
            <person name="Hu S."/>
            <person name="Yao N."/>
            <person name="Dean R.A."/>
            <person name="Zhao W."/>
            <person name="Shen M."/>
            <person name="Zhang H."/>
            <person name="Li C."/>
            <person name="Liu L."/>
            <person name="Cao L."/>
            <person name="Xu X."/>
            <person name="Xing Y."/>
            <person name="Hsiang T."/>
            <person name="Zhang Z."/>
            <person name="Xu J.R."/>
            <person name="Peng Y.L."/>
        </authorList>
    </citation>
    <scope>NUCLEOTIDE SEQUENCE</scope>
    <source>
        <strain evidence="3">Y34</strain>
    </source>
</reference>
<dbReference type="Pfam" id="PF13673">
    <property type="entry name" value="Acetyltransf_10"/>
    <property type="match status" value="1"/>
</dbReference>
<dbReference type="CDD" id="cd04301">
    <property type="entry name" value="NAT_SF"/>
    <property type="match status" value="1"/>
</dbReference>
<feature type="domain" description="N-acetyltransferase" evidence="2">
    <location>
        <begin position="127"/>
        <end position="258"/>
    </location>
</feature>
<dbReference type="GO" id="GO:0016747">
    <property type="term" value="F:acyltransferase activity, transferring groups other than amino-acyl groups"/>
    <property type="evidence" value="ECO:0007669"/>
    <property type="project" value="InterPro"/>
</dbReference>
<dbReference type="AlphaFoldDB" id="A0AA97PPJ5"/>
<name>A0AA97PPJ5_PYRO3</name>
<organism evidence="3">
    <name type="scientific">Pyricularia oryzae (strain Y34)</name>
    <name type="common">Rice blast fungus</name>
    <name type="synonym">Magnaporthe oryzae</name>
    <dbReference type="NCBI Taxonomy" id="1143189"/>
    <lineage>
        <taxon>Eukaryota</taxon>
        <taxon>Fungi</taxon>
        <taxon>Dikarya</taxon>
        <taxon>Ascomycota</taxon>
        <taxon>Pezizomycotina</taxon>
        <taxon>Sordariomycetes</taxon>
        <taxon>Sordariomycetidae</taxon>
        <taxon>Magnaporthales</taxon>
        <taxon>Pyriculariaceae</taxon>
        <taxon>Pyricularia</taxon>
    </lineage>
</organism>
<dbReference type="SUPFAM" id="SSF55729">
    <property type="entry name" value="Acyl-CoA N-acyltransferases (Nat)"/>
    <property type="match status" value="1"/>
</dbReference>
<dbReference type="InterPro" id="IPR016181">
    <property type="entry name" value="Acyl_CoA_acyltransferase"/>
</dbReference>
<dbReference type="EMBL" id="JH793826">
    <property type="protein sequence ID" value="ELQ42199.1"/>
    <property type="molecule type" value="Genomic_DNA"/>
</dbReference>
<dbReference type="Gene3D" id="3.40.630.30">
    <property type="match status" value="1"/>
</dbReference>
<evidence type="ECO:0000259" key="2">
    <source>
        <dbReference type="PROSITE" id="PS51186"/>
    </source>
</evidence>
<dbReference type="PANTHER" id="PTHR42791">
    <property type="entry name" value="GNAT FAMILY ACETYLTRANSFERASE"/>
    <property type="match status" value="1"/>
</dbReference>
<dbReference type="Proteomes" id="UP000011086">
    <property type="component" value="Unassembled WGS sequence"/>
</dbReference>
<evidence type="ECO:0000313" key="3">
    <source>
        <dbReference type="EMBL" id="ELQ42199.1"/>
    </source>
</evidence>
<dbReference type="InterPro" id="IPR000182">
    <property type="entry name" value="GNAT_dom"/>
</dbReference>
<dbReference type="PANTHER" id="PTHR42791:SF14">
    <property type="entry name" value="N-ACETYLTRANSFERASE DOMAIN-CONTAINING PROTEIN"/>
    <property type="match status" value="1"/>
</dbReference>
<sequence length="271" mass="30123">MSTSGFSFTGEVESESPVVRNRSVSLCETKEDLIQGHRIAIETFGRQTNDRIWQGFNPGWDTPEGEAAGARRLVERWEKSQAADQKDQQGRPFVVFLKATAPDPADGKPVVAGLAIWVQASAVEGKGAVPVLDVAEAQDLNELWPGNDTEHQYLRQAEKGLHRRRNEVIREKATEDPPAVFALDMCVVDPRFQRRGISQSLVKWGIEEAKARNGLECVTEASSMGRGSYAKLGFKWEGEEPVDSDYGFDDRFKDRPAPPNLFMRTGSLTKS</sequence>
<dbReference type="InterPro" id="IPR052523">
    <property type="entry name" value="Trichothecene_AcTrans"/>
</dbReference>
<dbReference type="PROSITE" id="PS51186">
    <property type="entry name" value="GNAT"/>
    <property type="match status" value="1"/>
</dbReference>
<proteinExistence type="predicted"/>
<feature type="region of interest" description="Disordered" evidence="1">
    <location>
        <begin position="247"/>
        <end position="271"/>
    </location>
</feature>